<dbReference type="Proteomes" id="UP000283479">
    <property type="component" value="Unassembled WGS sequence"/>
</dbReference>
<comment type="similarity">
    <text evidence="1">Belongs to the 'phage' integrase family.</text>
</comment>
<dbReference type="OrthoDB" id="4326943at2"/>
<sequence>MSARRQRLLPGMKKVTLKSGEERYEITLDAGTDPGTGKRRQTRKRYKTLEDAKNAYSKISSEVGAGTYVARSTVTVEQVCSNYIAGRHNLRATSLSKLAYDLAPLRERHGELPVQSLTRRHIDDLVRDLCVGGTVTEKGKSRRPWSPSAVNKVITTIQQVLADAFSQGVVPRVVAAGVKRVPMPHKEMSTFTAAEVRTLLAAAADNRLGHAWHLALAGLRRGEIAGLRWSDVDLDAGFLSISKSRVMAGNRAVENEPKTATSRRTLPLSEPLKASLRMARASQRRERLAVGPEYGLGEYVVVNEVGQPYTPAVLSRYWREMTVAAGVRSIRLHDARHTAATTLHLQGVPVAVIAAWIGHADASFTMKVYAHSQNDALKDAASVLGSVVTTK</sequence>
<reference evidence="6 7" key="1">
    <citation type="submission" date="2018-11" db="EMBL/GenBank/DDBJ databases">
        <title>Rhodococcus spongicola sp. nov. and Rhodococcus xishaensis sp. nov. from marine sponges.</title>
        <authorList>
            <person name="Li L."/>
            <person name="Lin H.W."/>
        </authorList>
    </citation>
    <scope>NUCLEOTIDE SEQUENCE [LARGE SCALE GENOMIC DNA]</scope>
    <source>
        <strain evidence="6 7">LHW51113</strain>
    </source>
</reference>
<evidence type="ECO:0000313" key="7">
    <source>
        <dbReference type="Proteomes" id="UP000283479"/>
    </source>
</evidence>
<keyword evidence="7" id="KW-1185">Reference proteome</keyword>
<organism evidence="6 7">
    <name type="scientific">Rhodococcus xishaensis</name>
    <dbReference type="NCBI Taxonomy" id="2487364"/>
    <lineage>
        <taxon>Bacteria</taxon>
        <taxon>Bacillati</taxon>
        <taxon>Actinomycetota</taxon>
        <taxon>Actinomycetes</taxon>
        <taxon>Mycobacteriales</taxon>
        <taxon>Nocardiaceae</taxon>
        <taxon>Rhodococcus</taxon>
    </lineage>
</organism>
<dbReference type="InterPro" id="IPR011010">
    <property type="entry name" value="DNA_brk_join_enz"/>
</dbReference>
<evidence type="ECO:0000256" key="1">
    <source>
        <dbReference type="ARBA" id="ARBA00008857"/>
    </source>
</evidence>
<keyword evidence="2" id="KW-0229">DNA integration</keyword>
<dbReference type="Gene3D" id="1.10.443.10">
    <property type="entry name" value="Intergrase catalytic core"/>
    <property type="match status" value="1"/>
</dbReference>
<feature type="domain" description="Tyr recombinase" evidence="5">
    <location>
        <begin position="186"/>
        <end position="382"/>
    </location>
</feature>
<evidence type="ECO:0000256" key="3">
    <source>
        <dbReference type="ARBA" id="ARBA00023125"/>
    </source>
</evidence>
<dbReference type="InterPro" id="IPR013762">
    <property type="entry name" value="Integrase-like_cat_sf"/>
</dbReference>
<dbReference type="Pfam" id="PF00589">
    <property type="entry name" value="Phage_integrase"/>
    <property type="match status" value="1"/>
</dbReference>
<evidence type="ECO:0000259" key="5">
    <source>
        <dbReference type="PROSITE" id="PS51898"/>
    </source>
</evidence>
<dbReference type="GO" id="GO:0015074">
    <property type="term" value="P:DNA integration"/>
    <property type="evidence" value="ECO:0007669"/>
    <property type="project" value="UniProtKB-KW"/>
</dbReference>
<name>A0A3S3AIC5_9NOCA</name>
<dbReference type="InterPro" id="IPR050808">
    <property type="entry name" value="Phage_Integrase"/>
</dbReference>
<keyword evidence="3" id="KW-0238">DNA-binding</keyword>
<dbReference type="SUPFAM" id="SSF56349">
    <property type="entry name" value="DNA breaking-rejoining enzymes"/>
    <property type="match status" value="1"/>
</dbReference>
<dbReference type="InterPro" id="IPR028259">
    <property type="entry name" value="AP2-like_int_N"/>
</dbReference>
<accession>A0A3S3AIC5</accession>
<dbReference type="GO" id="GO:0006310">
    <property type="term" value="P:DNA recombination"/>
    <property type="evidence" value="ECO:0007669"/>
    <property type="project" value="UniProtKB-KW"/>
</dbReference>
<dbReference type="PROSITE" id="PS51898">
    <property type="entry name" value="TYR_RECOMBINASE"/>
    <property type="match status" value="1"/>
</dbReference>
<dbReference type="Gene3D" id="1.10.150.130">
    <property type="match status" value="1"/>
</dbReference>
<dbReference type="GO" id="GO:0003677">
    <property type="term" value="F:DNA binding"/>
    <property type="evidence" value="ECO:0007669"/>
    <property type="project" value="UniProtKB-KW"/>
</dbReference>
<dbReference type="PANTHER" id="PTHR30629">
    <property type="entry name" value="PROPHAGE INTEGRASE"/>
    <property type="match status" value="1"/>
</dbReference>
<dbReference type="Pfam" id="PF14657">
    <property type="entry name" value="Arm-DNA-bind_4"/>
    <property type="match status" value="1"/>
</dbReference>
<evidence type="ECO:0000256" key="4">
    <source>
        <dbReference type="ARBA" id="ARBA00023172"/>
    </source>
</evidence>
<dbReference type="AlphaFoldDB" id="A0A3S3AIC5"/>
<comment type="caution">
    <text evidence="6">The sequence shown here is derived from an EMBL/GenBank/DDBJ whole genome shotgun (WGS) entry which is preliminary data.</text>
</comment>
<gene>
    <name evidence="6" type="ORF">EGT50_13950</name>
</gene>
<dbReference type="CDD" id="cd01189">
    <property type="entry name" value="INT_ICEBs1_C_like"/>
    <property type="match status" value="1"/>
</dbReference>
<dbReference type="EMBL" id="RKLO01000005">
    <property type="protein sequence ID" value="RVW01314.1"/>
    <property type="molecule type" value="Genomic_DNA"/>
</dbReference>
<proteinExistence type="inferred from homology"/>
<protein>
    <submittedName>
        <fullName evidence="6">Site-specific integrase</fullName>
    </submittedName>
</protein>
<keyword evidence="4" id="KW-0233">DNA recombination</keyword>
<evidence type="ECO:0000313" key="6">
    <source>
        <dbReference type="EMBL" id="RVW01314.1"/>
    </source>
</evidence>
<dbReference type="InterPro" id="IPR010998">
    <property type="entry name" value="Integrase_recombinase_N"/>
</dbReference>
<dbReference type="InterPro" id="IPR002104">
    <property type="entry name" value="Integrase_catalytic"/>
</dbReference>
<evidence type="ECO:0000256" key="2">
    <source>
        <dbReference type="ARBA" id="ARBA00022908"/>
    </source>
</evidence>
<dbReference type="PANTHER" id="PTHR30629:SF6">
    <property type="entry name" value="PROPHAGE INTEGRASE INTA-RELATED"/>
    <property type="match status" value="1"/>
</dbReference>